<proteinExistence type="predicted"/>
<accession>A0ABT5UH43</accession>
<comment type="caution">
    <text evidence="1">The sequence shown here is derived from an EMBL/GenBank/DDBJ whole genome shotgun (WGS) entry which is preliminary data.</text>
</comment>
<sequence length="143" mass="15383">MKLTCAGSDEPLASTSSSDCQNFQLETLHQETKAQISQTTVVEDSTETIGGTKAIEAMGTLKLHSGGTAELAAIDNLKIATGNDSHTVVGNDMQEHINGIKHSLAKLKQITQVKDGGKVWLGNKVTMYCNCCLSLWKSLSKRF</sequence>
<dbReference type="EMBL" id="JAPMOU010000080">
    <property type="protein sequence ID" value="MDE1465716.1"/>
    <property type="molecule type" value="Genomic_DNA"/>
</dbReference>
<dbReference type="RefSeq" id="WP_274692020.1">
    <property type="nucleotide sequence ID" value="NZ_JAPMOU010000080.1"/>
</dbReference>
<name>A0ABT5UH43_9GAMM</name>
<dbReference type="Proteomes" id="UP001528823">
    <property type="component" value="Unassembled WGS sequence"/>
</dbReference>
<gene>
    <name evidence="1" type="ORF">ORQ98_27510</name>
</gene>
<keyword evidence="2" id="KW-1185">Reference proteome</keyword>
<reference evidence="1 2" key="1">
    <citation type="submission" date="2022-11" db="EMBL/GenBank/DDBJ databases">
        <title>Spartinivicinus poritis sp. nov., isolated from scleractinian coral Porites lutea.</title>
        <authorList>
            <person name="Zhang G."/>
            <person name="Cai L."/>
            <person name="Wei Q."/>
        </authorList>
    </citation>
    <scope>NUCLEOTIDE SEQUENCE [LARGE SCALE GENOMIC DNA]</scope>
    <source>
        <strain evidence="1 2">A2-2</strain>
    </source>
</reference>
<organism evidence="1 2">
    <name type="scientific">Spartinivicinus poritis</name>
    <dbReference type="NCBI Taxonomy" id="2994640"/>
    <lineage>
        <taxon>Bacteria</taxon>
        <taxon>Pseudomonadati</taxon>
        <taxon>Pseudomonadota</taxon>
        <taxon>Gammaproteobacteria</taxon>
        <taxon>Oceanospirillales</taxon>
        <taxon>Zooshikellaceae</taxon>
        <taxon>Spartinivicinus</taxon>
    </lineage>
</organism>
<dbReference type="SUPFAM" id="SSF69349">
    <property type="entry name" value="Phage fibre proteins"/>
    <property type="match status" value="1"/>
</dbReference>
<protein>
    <submittedName>
        <fullName evidence="1">Uncharacterized protein</fullName>
    </submittedName>
</protein>
<evidence type="ECO:0000313" key="1">
    <source>
        <dbReference type="EMBL" id="MDE1465716.1"/>
    </source>
</evidence>
<evidence type="ECO:0000313" key="2">
    <source>
        <dbReference type="Proteomes" id="UP001528823"/>
    </source>
</evidence>